<evidence type="ECO:0000313" key="2">
    <source>
        <dbReference type="EMBL" id="KAJ4446187.1"/>
    </source>
</evidence>
<protein>
    <recommendedName>
        <fullName evidence="1">DDE-1 domain-containing protein</fullName>
    </recommendedName>
</protein>
<reference evidence="2 3" key="1">
    <citation type="journal article" date="2022" name="Allergy">
        <title>Genome assembly and annotation of Periplaneta americana reveal a comprehensive cockroach allergen profile.</title>
        <authorList>
            <person name="Wang L."/>
            <person name="Xiong Q."/>
            <person name="Saelim N."/>
            <person name="Wang L."/>
            <person name="Nong W."/>
            <person name="Wan A.T."/>
            <person name="Shi M."/>
            <person name="Liu X."/>
            <person name="Cao Q."/>
            <person name="Hui J.H.L."/>
            <person name="Sookrung N."/>
            <person name="Leung T.F."/>
            <person name="Tungtrongchitr A."/>
            <person name="Tsui S.K.W."/>
        </authorList>
    </citation>
    <scope>NUCLEOTIDE SEQUENCE [LARGE SCALE GENOMIC DNA]</scope>
    <source>
        <strain evidence="2">PWHHKU_190912</strain>
    </source>
</reference>
<sequence>MKQTSPTILAEKKIIARRGCRHPEKIIDHSQTSFSVMFTGSASGHLLPPYMVYRAENMYNSWTEGGPEGTRYNQSKNSWFNMAIFKDYFYSLVLPYFKRFDDALPKKYNIRFMLMPPNSTHLCQPLDVAFFRPLKVKWAEVLHKWKTTHRGTIPKDHFPRLLKSCLDSLNQNGSAEKNLKAGFKGSGIYPINKNEVLKRIPTNEGAESEDGNPQIWKEAFTNFLKESRATETQPLRKRKKKLNIAPGKSIDSSILSDIQQEEFESATTSSEKRKEQQLLQLQRIRKDIRKLYQVLMKVMEPFHYMKFWVG</sequence>
<dbReference type="InterPro" id="IPR004875">
    <property type="entry name" value="DDE_SF_endonuclease_dom"/>
</dbReference>
<evidence type="ECO:0000313" key="3">
    <source>
        <dbReference type="Proteomes" id="UP001148838"/>
    </source>
</evidence>
<keyword evidence="3" id="KW-1185">Reference proteome</keyword>
<name>A0ABQ8TID0_PERAM</name>
<dbReference type="InterPro" id="IPR050863">
    <property type="entry name" value="CenT-Element_Derived"/>
</dbReference>
<comment type="caution">
    <text evidence="2">The sequence shown here is derived from an EMBL/GenBank/DDBJ whole genome shotgun (WGS) entry which is preliminary data.</text>
</comment>
<dbReference type="Proteomes" id="UP001148838">
    <property type="component" value="Unassembled WGS sequence"/>
</dbReference>
<evidence type="ECO:0000259" key="1">
    <source>
        <dbReference type="Pfam" id="PF03184"/>
    </source>
</evidence>
<dbReference type="EMBL" id="JAJSOF020000009">
    <property type="protein sequence ID" value="KAJ4446187.1"/>
    <property type="molecule type" value="Genomic_DNA"/>
</dbReference>
<feature type="domain" description="DDE-1" evidence="1">
    <location>
        <begin position="41"/>
        <end position="148"/>
    </location>
</feature>
<proteinExistence type="predicted"/>
<gene>
    <name evidence="2" type="ORF">ANN_12880</name>
</gene>
<organism evidence="2 3">
    <name type="scientific">Periplaneta americana</name>
    <name type="common">American cockroach</name>
    <name type="synonym">Blatta americana</name>
    <dbReference type="NCBI Taxonomy" id="6978"/>
    <lineage>
        <taxon>Eukaryota</taxon>
        <taxon>Metazoa</taxon>
        <taxon>Ecdysozoa</taxon>
        <taxon>Arthropoda</taxon>
        <taxon>Hexapoda</taxon>
        <taxon>Insecta</taxon>
        <taxon>Pterygota</taxon>
        <taxon>Neoptera</taxon>
        <taxon>Polyneoptera</taxon>
        <taxon>Dictyoptera</taxon>
        <taxon>Blattodea</taxon>
        <taxon>Blattoidea</taxon>
        <taxon>Blattidae</taxon>
        <taxon>Blattinae</taxon>
        <taxon>Periplaneta</taxon>
    </lineage>
</organism>
<dbReference type="PANTHER" id="PTHR19303">
    <property type="entry name" value="TRANSPOSON"/>
    <property type="match status" value="1"/>
</dbReference>
<accession>A0ABQ8TID0</accession>
<dbReference type="Pfam" id="PF03184">
    <property type="entry name" value="DDE_1"/>
    <property type="match status" value="1"/>
</dbReference>